<sequence length="343" mass="37939">MKRCVEFMKSNLPYICMILCNLVFAGTVLFSKVAIANGMNPYVFGAYRQAFATLALAPFAFFLERKNSAPLSFNLLCKIFLAAMSGITLCINLFNLSLNYIPATFVTATANAIPAITFVLAILLRVESFSITQWHGVAKVLGSMLCVCGALLVTLVKGPPVHLTSTHKDNSNPTMGCRSKVDCIKGCLIIISAQTALSFWLVMQGLMLKIYPNKLRLTALQCFFSCIQTLLWAVAVDRNISAWKLGWDINLLAVAYCGIMFNGVSYWMRIWVIQRRGPVFAAAFTPVSFICTAIFSVLIWKEILHWGSVGGFILLVCGLYGVLWGKHKEGKIKPSIEQKSETK</sequence>
<dbReference type="Proteomes" id="UP001060215">
    <property type="component" value="Chromosome 9"/>
</dbReference>
<proteinExistence type="predicted"/>
<protein>
    <submittedName>
        <fullName evidence="1">WAT1-related protein</fullName>
    </submittedName>
</protein>
<organism evidence="1 2">
    <name type="scientific">Camellia lanceoleosa</name>
    <dbReference type="NCBI Taxonomy" id="1840588"/>
    <lineage>
        <taxon>Eukaryota</taxon>
        <taxon>Viridiplantae</taxon>
        <taxon>Streptophyta</taxon>
        <taxon>Embryophyta</taxon>
        <taxon>Tracheophyta</taxon>
        <taxon>Spermatophyta</taxon>
        <taxon>Magnoliopsida</taxon>
        <taxon>eudicotyledons</taxon>
        <taxon>Gunneridae</taxon>
        <taxon>Pentapetalae</taxon>
        <taxon>asterids</taxon>
        <taxon>Ericales</taxon>
        <taxon>Theaceae</taxon>
        <taxon>Camellia</taxon>
    </lineage>
</organism>
<name>A0ACC0GR62_9ERIC</name>
<accession>A0ACC0GR62</accession>
<reference evidence="1 2" key="1">
    <citation type="journal article" date="2022" name="Plant J.">
        <title>Chromosome-level genome of Camellia lanceoleosa provides a valuable resource for understanding genome evolution and self-incompatibility.</title>
        <authorList>
            <person name="Gong W."/>
            <person name="Xiao S."/>
            <person name="Wang L."/>
            <person name="Liao Z."/>
            <person name="Chang Y."/>
            <person name="Mo W."/>
            <person name="Hu G."/>
            <person name="Li W."/>
            <person name="Zhao G."/>
            <person name="Zhu H."/>
            <person name="Hu X."/>
            <person name="Ji K."/>
            <person name="Xiang X."/>
            <person name="Song Q."/>
            <person name="Yuan D."/>
            <person name="Jin S."/>
            <person name="Zhang L."/>
        </authorList>
    </citation>
    <scope>NUCLEOTIDE SEQUENCE [LARGE SCALE GENOMIC DNA]</scope>
    <source>
        <strain evidence="1">SQ_2022a</strain>
    </source>
</reference>
<comment type="caution">
    <text evidence="1">The sequence shown here is derived from an EMBL/GenBank/DDBJ whole genome shotgun (WGS) entry which is preliminary data.</text>
</comment>
<keyword evidence="2" id="KW-1185">Reference proteome</keyword>
<dbReference type="EMBL" id="CM045766">
    <property type="protein sequence ID" value="KAI8002745.1"/>
    <property type="molecule type" value="Genomic_DNA"/>
</dbReference>
<gene>
    <name evidence="1" type="ORF">LOK49_LG08G01358</name>
</gene>
<evidence type="ECO:0000313" key="1">
    <source>
        <dbReference type="EMBL" id="KAI8002745.1"/>
    </source>
</evidence>
<evidence type="ECO:0000313" key="2">
    <source>
        <dbReference type="Proteomes" id="UP001060215"/>
    </source>
</evidence>